<protein>
    <submittedName>
        <fullName evidence="2">Signal peptidase complex subunit</fullName>
    </submittedName>
</protein>
<dbReference type="AlphaFoldDB" id="A0A9E7GM85"/>
<sequence length="245" mass="25809">MKCTDQTIEISACLLAASILLFFSIASATDNNPADQLVAVIDSNRTSHKSHALFDNAGHGCLALQYSKAYQGRDSKKPPDASFVDTFAPNCGVEAPTLAPITGRLSTYVSPEEAFDILIENARSLQILYDKNHTEVGATVSGTDGGAPYFWCALFSNGTTNSNFVLQGGVAKTVHPGCFSGNDDDCSGGSGFSSGLWAVAAGIWIAVADAFGFLELSGQDLIPCIRNTWQAPMQAILNTLCAINA</sequence>
<name>A0A9E7GM85_9LILI</name>
<gene>
    <name evidence="2" type="ORF">MUK42_04406</name>
</gene>
<evidence type="ECO:0000313" key="3">
    <source>
        <dbReference type="Proteomes" id="UP001055439"/>
    </source>
</evidence>
<feature type="chain" id="PRO_5039503973" evidence="1">
    <location>
        <begin position="29"/>
        <end position="245"/>
    </location>
</feature>
<dbReference type="PANTHER" id="PTHR34537:SF1">
    <property type="entry name" value="OS08G0459300 PROTEIN"/>
    <property type="match status" value="1"/>
</dbReference>
<proteinExistence type="predicted"/>
<organism evidence="2 3">
    <name type="scientific">Musa troglodytarum</name>
    <name type="common">fe'i banana</name>
    <dbReference type="NCBI Taxonomy" id="320322"/>
    <lineage>
        <taxon>Eukaryota</taxon>
        <taxon>Viridiplantae</taxon>
        <taxon>Streptophyta</taxon>
        <taxon>Embryophyta</taxon>
        <taxon>Tracheophyta</taxon>
        <taxon>Spermatophyta</taxon>
        <taxon>Magnoliopsida</taxon>
        <taxon>Liliopsida</taxon>
        <taxon>Zingiberales</taxon>
        <taxon>Musaceae</taxon>
        <taxon>Musa</taxon>
    </lineage>
</organism>
<reference evidence="2" key="1">
    <citation type="submission" date="2022-05" db="EMBL/GenBank/DDBJ databases">
        <title>The Musa troglodytarum L. genome provides insights into the mechanism of non-climacteric behaviour and enrichment of carotenoids.</title>
        <authorList>
            <person name="Wang J."/>
        </authorList>
    </citation>
    <scope>NUCLEOTIDE SEQUENCE</scope>
    <source>
        <tissue evidence="2">Leaf</tissue>
    </source>
</reference>
<dbReference type="PANTHER" id="PTHR34537">
    <property type="entry name" value="OS08G0459300 PROTEIN"/>
    <property type="match status" value="1"/>
</dbReference>
<dbReference type="Proteomes" id="UP001055439">
    <property type="component" value="Chromosome 7"/>
</dbReference>
<keyword evidence="1" id="KW-0732">Signal</keyword>
<keyword evidence="3" id="KW-1185">Reference proteome</keyword>
<evidence type="ECO:0000256" key="1">
    <source>
        <dbReference type="SAM" id="SignalP"/>
    </source>
</evidence>
<accession>A0A9E7GM85</accession>
<evidence type="ECO:0000313" key="2">
    <source>
        <dbReference type="EMBL" id="URE18089.1"/>
    </source>
</evidence>
<feature type="non-terminal residue" evidence="2">
    <location>
        <position position="245"/>
    </location>
</feature>
<dbReference type="EMBL" id="CP097509">
    <property type="protein sequence ID" value="URE18089.1"/>
    <property type="molecule type" value="Genomic_DNA"/>
</dbReference>
<feature type="signal peptide" evidence="1">
    <location>
        <begin position="1"/>
        <end position="28"/>
    </location>
</feature>
<dbReference type="OrthoDB" id="742600at2759"/>